<protein>
    <recommendedName>
        <fullName evidence="4">long-chain-fatty-acid--CoA ligase</fullName>
        <ecNumber evidence="4">6.2.1.3</ecNumber>
    </recommendedName>
</protein>
<dbReference type="PANTHER" id="PTHR43272">
    <property type="entry name" value="LONG-CHAIN-FATTY-ACID--COA LIGASE"/>
    <property type="match status" value="1"/>
</dbReference>
<name>A0A7J5ZSI3_AMEME</name>
<organism evidence="6 7">
    <name type="scientific">Ameiurus melas</name>
    <name type="common">Black bullhead</name>
    <name type="synonym">Silurus melas</name>
    <dbReference type="NCBI Taxonomy" id="219545"/>
    <lineage>
        <taxon>Eukaryota</taxon>
        <taxon>Metazoa</taxon>
        <taxon>Chordata</taxon>
        <taxon>Craniata</taxon>
        <taxon>Vertebrata</taxon>
        <taxon>Euteleostomi</taxon>
        <taxon>Actinopterygii</taxon>
        <taxon>Neopterygii</taxon>
        <taxon>Teleostei</taxon>
        <taxon>Ostariophysi</taxon>
        <taxon>Siluriformes</taxon>
        <taxon>Ictaluridae</taxon>
        <taxon>Ameiurus</taxon>
    </lineage>
</organism>
<evidence type="ECO:0000256" key="1">
    <source>
        <dbReference type="ARBA" id="ARBA00022598"/>
    </source>
</evidence>
<dbReference type="PROSITE" id="PS00455">
    <property type="entry name" value="AMP_BINDING"/>
    <property type="match status" value="1"/>
</dbReference>
<dbReference type="SUPFAM" id="SSF56801">
    <property type="entry name" value="Acetyl-CoA synthetase-like"/>
    <property type="match status" value="1"/>
</dbReference>
<evidence type="ECO:0000256" key="4">
    <source>
        <dbReference type="ARBA" id="ARBA00026121"/>
    </source>
</evidence>
<dbReference type="Proteomes" id="UP000593565">
    <property type="component" value="Unassembled WGS sequence"/>
</dbReference>
<proteinExistence type="predicted"/>
<dbReference type="GO" id="GO:0030182">
    <property type="term" value="P:neuron differentiation"/>
    <property type="evidence" value="ECO:0007669"/>
    <property type="project" value="TreeGrafter"/>
</dbReference>
<dbReference type="PANTHER" id="PTHR43272:SF22">
    <property type="entry name" value="LONG-CHAIN-FATTY-ACID--COA LIGASE 4"/>
    <property type="match status" value="1"/>
</dbReference>
<dbReference type="EMBL" id="JAAGNN010000024">
    <property type="protein sequence ID" value="KAF4073480.1"/>
    <property type="molecule type" value="Genomic_DNA"/>
</dbReference>
<dbReference type="AlphaFoldDB" id="A0A7J5ZSI3"/>
<evidence type="ECO:0000313" key="7">
    <source>
        <dbReference type="Proteomes" id="UP000593565"/>
    </source>
</evidence>
<dbReference type="Pfam" id="PF00501">
    <property type="entry name" value="AMP-binding"/>
    <property type="match status" value="1"/>
</dbReference>
<keyword evidence="7" id="KW-1185">Reference proteome</keyword>
<dbReference type="GO" id="GO:0005783">
    <property type="term" value="C:endoplasmic reticulum"/>
    <property type="evidence" value="ECO:0007669"/>
    <property type="project" value="TreeGrafter"/>
</dbReference>
<dbReference type="InterPro" id="IPR000873">
    <property type="entry name" value="AMP-dep_synth/lig_dom"/>
</dbReference>
<dbReference type="GO" id="GO:0047676">
    <property type="term" value="F:arachidonate-CoA ligase activity"/>
    <property type="evidence" value="ECO:0007669"/>
    <property type="project" value="TreeGrafter"/>
</dbReference>
<comment type="caution">
    <text evidence="6">The sequence shown here is derived from an EMBL/GenBank/DDBJ whole genome shotgun (WGS) entry which is preliminary data.</text>
</comment>
<dbReference type="EC" id="6.2.1.3" evidence="4"/>
<dbReference type="Gene3D" id="3.40.50.12780">
    <property type="entry name" value="N-terminal domain of ligase-like"/>
    <property type="match status" value="1"/>
</dbReference>
<gene>
    <name evidence="6" type="ORF">AMELA_G00259140</name>
</gene>
<evidence type="ECO:0000256" key="2">
    <source>
        <dbReference type="ARBA" id="ARBA00022832"/>
    </source>
</evidence>
<keyword evidence="3" id="KW-0443">Lipid metabolism</keyword>
<keyword evidence="1" id="KW-0436">Ligase</keyword>
<evidence type="ECO:0000259" key="5">
    <source>
        <dbReference type="Pfam" id="PF00501"/>
    </source>
</evidence>
<sequence length="728" mass="80283">MNVGGERVREEEKSFVPLSERGKTSEIVCRVMAECVRARSVSGSPEGPYRAVQCLDGLVQQEFEGMDTLDKLFRYAVGKFTHSPCIGSREVLSRENETQPDGKVFQKLVLGQYKWKSYKEVDHLVNFLGSGLSALGQKSHSCIAIFCETREEWMITAQACFRFNYPLVTLYATLGEDAVAFGLSQCGATHLVTSKELLETKLKAVLPDVLGLKHVIYVGSGSVSAENYPQSLSIHSLQEVMDLGAKPENLSVQCDAPSPSDLAVVMYTSGSTGRPKGVMMHHSNLIAGMAGQCQRIPELGPEDSYVGYLPLAHVLELTAEISCLTHGCRIGYSSPLTLSDQSSKIKQGCKGDCTVLKPTLIAAVPEIMDRIYKNVMSKVAQMNTLQRMLFTMAYKYKVQQLEHGADTRIFNMMVFKRVSMLLGGGVRLMLCGGAPLSPETNRFIKVCFCPIGIGYGLTETCGAATISEFSDYTTGRVGAPLICSELKLRDWPEGGYTSHDKPHPRGEILIGGPNVAMGYYGSELEGDSGEFWVDEAGQRWFCTGDIGEVHPDGCLQIVDRKKDLVKLQAGEYVSLARVEGILKNCPLIDNICVYADSNQNYVISFVVPNQKQLTELANRNGIEGKWEEICNHAILEQEVLKAIKEVATTNKLQRFEVPMKVRLSSQAWTPETGLVTDAFKLKRKDLQTHYKHDIERIGGWFHLNTEGSCGVYTAVLWRSGSSPLGLLQ</sequence>
<dbReference type="GO" id="GO:0035336">
    <property type="term" value="P:long-chain fatty-acyl-CoA metabolic process"/>
    <property type="evidence" value="ECO:0007669"/>
    <property type="project" value="TreeGrafter"/>
</dbReference>
<dbReference type="InterPro" id="IPR042099">
    <property type="entry name" value="ANL_N_sf"/>
</dbReference>
<accession>A0A7J5ZSI3</accession>
<evidence type="ECO:0000256" key="3">
    <source>
        <dbReference type="ARBA" id="ARBA00023098"/>
    </source>
</evidence>
<keyword evidence="2" id="KW-0276">Fatty acid metabolism</keyword>
<feature type="domain" description="AMP-dependent synthetase/ligase" evidence="5">
    <location>
        <begin position="96"/>
        <end position="520"/>
    </location>
</feature>
<dbReference type="InterPro" id="IPR020845">
    <property type="entry name" value="AMP-binding_CS"/>
</dbReference>
<dbReference type="GO" id="GO:0005886">
    <property type="term" value="C:plasma membrane"/>
    <property type="evidence" value="ECO:0007669"/>
    <property type="project" value="TreeGrafter"/>
</dbReference>
<reference evidence="6 7" key="1">
    <citation type="submission" date="2020-02" db="EMBL/GenBank/DDBJ databases">
        <title>A chromosome-scale genome assembly of the black bullhead catfish (Ameiurus melas).</title>
        <authorList>
            <person name="Wen M."/>
            <person name="Zham M."/>
            <person name="Cabau C."/>
            <person name="Klopp C."/>
            <person name="Donnadieu C."/>
            <person name="Roques C."/>
            <person name="Bouchez O."/>
            <person name="Lampietro C."/>
            <person name="Jouanno E."/>
            <person name="Herpin A."/>
            <person name="Louis A."/>
            <person name="Berthelot C."/>
            <person name="Parey E."/>
            <person name="Roest-Crollius H."/>
            <person name="Braasch I."/>
            <person name="Postlethwait J."/>
            <person name="Robinson-Rechavi M."/>
            <person name="Echchiki A."/>
            <person name="Begum T."/>
            <person name="Montfort J."/>
            <person name="Schartl M."/>
            <person name="Bobe J."/>
            <person name="Guiguen Y."/>
        </authorList>
    </citation>
    <scope>NUCLEOTIDE SEQUENCE [LARGE SCALE GENOMIC DNA]</scope>
    <source>
        <strain evidence="6">M_S1</strain>
        <tissue evidence="6">Blood</tissue>
    </source>
</reference>
<dbReference type="GO" id="GO:0005811">
    <property type="term" value="C:lipid droplet"/>
    <property type="evidence" value="ECO:0007669"/>
    <property type="project" value="TreeGrafter"/>
</dbReference>
<evidence type="ECO:0000313" key="6">
    <source>
        <dbReference type="EMBL" id="KAF4073480.1"/>
    </source>
</evidence>